<proteinExistence type="inferred from homology"/>
<evidence type="ECO:0000313" key="6">
    <source>
        <dbReference type="Proteomes" id="UP000284557"/>
    </source>
</evidence>
<dbReference type="InterPro" id="IPR041522">
    <property type="entry name" value="CdaR_GGDEF"/>
</dbReference>
<dbReference type="Proteomes" id="UP000284557">
    <property type="component" value="Unassembled WGS sequence"/>
</dbReference>
<feature type="domain" description="CdaR GGDEF-like" evidence="4">
    <location>
        <begin position="198"/>
        <end position="306"/>
    </location>
</feature>
<comment type="caution">
    <text evidence="5">The sequence shown here is derived from an EMBL/GenBank/DDBJ whole genome shotgun (WGS) entry which is preliminary data.</text>
</comment>
<name>A0ABD7HQH0_9MYCO</name>
<dbReference type="InterPro" id="IPR042070">
    <property type="entry name" value="PucR_C-HTH_sf"/>
</dbReference>
<gene>
    <name evidence="5" type="ORF">D2E76_11060</name>
</gene>
<dbReference type="InterPro" id="IPR025736">
    <property type="entry name" value="PucR_C-HTH_dom"/>
</dbReference>
<dbReference type="Pfam" id="PF13556">
    <property type="entry name" value="HTH_30"/>
    <property type="match status" value="1"/>
</dbReference>
<evidence type="ECO:0000313" key="5">
    <source>
        <dbReference type="EMBL" id="RIT39936.1"/>
    </source>
</evidence>
<dbReference type="Pfam" id="PF17853">
    <property type="entry name" value="GGDEF_2"/>
    <property type="match status" value="1"/>
</dbReference>
<dbReference type="Gene3D" id="1.10.10.2840">
    <property type="entry name" value="PucR C-terminal helix-turn-helix domain"/>
    <property type="match status" value="1"/>
</dbReference>
<dbReference type="EMBL" id="QXBN01000007">
    <property type="protein sequence ID" value="RIT39936.1"/>
    <property type="molecule type" value="Genomic_DNA"/>
</dbReference>
<evidence type="ECO:0008006" key="7">
    <source>
        <dbReference type="Google" id="ProtNLM"/>
    </source>
</evidence>
<feature type="domain" description="RsbT co-antagonist protein RsbRD N-terminal" evidence="3">
    <location>
        <begin position="53"/>
        <end position="184"/>
    </location>
</feature>
<organism evidence="5 6">
    <name type="scientific">Mycobacteroides abscessus</name>
    <dbReference type="NCBI Taxonomy" id="36809"/>
    <lineage>
        <taxon>Bacteria</taxon>
        <taxon>Bacillati</taxon>
        <taxon>Actinomycetota</taxon>
        <taxon>Actinomycetes</taxon>
        <taxon>Mycobacteriales</taxon>
        <taxon>Mycobacteriaceae</taxon>
        <taxon>Mycobacteroides</taxon>
    </lineage>
</organism>
<sequence>MRWWQQLGPEDILVSTIEPRSTLSLDDDVRSLLGPGAVEWAHALAVELTREYVEVSLPELALSADFKRSLRISAESNVQGLLLDLGSHRSSSGPPQEALLFADEAVARTVPLVIVLRGYQLALEHWLRWCPPVIARYTDSADQADELQHAVTIAVRYIDRLSNIMIAEYERELQRRATSGAARRAALVGALLEGEAVDVDDASKVLHYPLQSRHVALALRVQTGGANQAELLQAEARSFAASSGATGLLTLPTGLTTMDAWVAIKQGDGEFKQPTSDRVNIGVGSPASGVPGFIQSNREARRALELFDMAKPGRLDPVTRYDQVRLLWLMAQDTAELRVFVTATLGSLAGTDDRSRELRATLFAFLEANKSYTAVARSSHLHKNTVVQRVTRATELTALRAARDIDIYVALMAVDVFGEDVLANV</sequence>
<evidence type="ECO:0000259" key="3">
    <source>
        <dbReference type="Pfam" id="PF14361"/>
    </source>
</evidence>
<dbReference type="AlphaFoldDB" id="A0ABD7HQH0"/>
<dbReference type="RefSeq" id="WP_100477196.1">
    <property type="nucleotide sequence ID" value="NZ_JAMLCL010000015.1"/>
</dbReference>
<dbReference type="InterPro" id="IPR051448">
    <property type="entry name" value="CdaR-like_regulators"/>
</dbReference>
<evidence type="ECO:0000259" key="2">
    <source>
        <dbReference type="Pfam" id="PF13556"/>
    </source>
</evidence>
<feature type="domain" description="PucR C-terminal helix-turn-helix" evidence="2">
    <location>
        <begin position="358"/>
        <end position="402"/>
    </location>
</feature>
<dbReference type="InterPro" id="IPR025751">
    <property type="entry name" value="RsbRD_N_dom"/>
</dbReference>
<dbReference type="Pfam" id="PF14361">
    <property type="entry name" value="RsbRD_N"/>
    <property type="match status" value="1"/>
</dbReference>
<dbReference type="PANTHER" id="PTHR33744:SF1">
    <property type="entry name" value="DNA-BINDING TRANSCRIPTIONAL ACTIVATOR ADER"/>
    <property type="match status" value="1"/>
</dbReference>
<reference evidence="5 6" key="1">
    <citation type="submission" date="2018-08" db="EMBL/GenBank/DDBJ databases">
        <title>Linezolid Resistance in Mycobacterium abscessus: MIC Distribution and Comprehensive Investigation of Resistance Mechanisms.</title>
        <authorList>
            <person name="Ye M."/>
            <person name="Xu L."/>
            <person name="Zou Y."/>
            <person name="Li B."/>
            <person name="Guo Q."/>
            <person name="Zhang Y."/>
            <person name="Zhan M."/>
            <person name="Xu B."/>
            <person name="Yu F."/>
            <person name="Zhang Z."/>
            <person name="Chu H."/>
        </authorList>
    </citation>
    <scope>NUCLEOTIDE SEQUENCE [LARGE SCALE GENOMIC DNA]</scope>
    <source>
        <strain evidence="5 6">G143</strain>
    </source>
</reference>
<evidence type="ECO:0000259" key="4">
    <source>
        <dbReference type="Pfam" id="PF17853"/>
    </source>
</evidence>
<accession>A0ABD7HQH0</accession>
<comment type="similarity">
    <text evidence="1">Belongs to the CdaR family.</text>
</comment>
<protein>
    <recommendedName>
        <fullName evidence="7">PucR family transcriptional regulator</fullName>
    </recommendedName>
</protein>
<evidence type="ECO:0000256" key="1">
    <source>
        <dbReference type="ARBA" id="ARBA00006754"/>
    </source>
</evidence>
<dbReference type="PANTHER" id="PTHR33744">
    <property type="entry name" value="CARBOHYDRATE DIACID REGULATOR"/>
    <property type="match status" value="1"/>
</dbReference>